<dbReference type="GO" id="GO:0034472">
    <property type="term" value="P:snRNA 3'-end processing"/>
    <property type="evidence" value="ECO:0007669"/>
    <property type="project" value="TreeGrafter"/>
</dbReference>
<dbReference type="PANTHER" id="PTHR28608:SF1">
    <property type="entry name" value="INTEGRATOR COMPLEX SUBUNIT 2"/>
    <property type="match status" value="1"/>
</dbReference>
<keyword evidence="2" id="KW-1185">Reference proteome</keyword>
<dbReference type="PANTHER" id="PTHR28608">
    <property type="entry name" value="INTEGRATOR COMPLEX SUBUNIT 2"/>
    <property type="match status" value="1"/>
</dbReference>
<dbReference type="InterPro" id="IPR029321">
    <property type="entry name" value="INTS2"/>
</dbReference>
<evidence type="ECO:0000313" key="1">
    <source>
        <dbReference type="EMBL" id="OAC97766.1"/>
    </source>
</evidence>
<proteinExistence type="predicted"/>
<dbReference type="AlphaFoldDB" id="A0A162Y7J6"/>
<dbReference type="Proteomes" id="UP000077051">
    <property type="component" value="Unassembled WGS sequence"/>
</dbReference>
<name>A0A162Y7J6_MUCCL</name>
<dbReference type="Pfam" id="PF14750">
    <property type="entry name" value="INTS2"/>
    <property type="match status" value="1"/>
</dbReference>
<reference evidence="1 2" key="1">
    <citation type="submission" date="2015-06" db="EMBL/GenBank/DDBJ databases">
        <title>Expansion of signal transduction pathways in fungi by whole-genome duplication.</title>
        <authorList>
            <consortium name="DOE Joint Genome Institute"/>
            <person name="Corrochano L.M."/>
            <person name="Kuo A."/>
            <person name="Marcet-Houben M."/>
            <person name="Polaino S."/>
            <person name="Salamov A."/>
            <person name="Villalobos J.M."/>
            <person name="Alvarez M.I."/>
            <person name="Avalos J."/>
            <person name="Benito E.P."/>
            <person name="Benoit I."/>
            <person name="Burger G."/>
            <person name="Camino L.P."/>
            <person name="Canovas D."/>
            <person name="Cerda-Olmedo E."/>
            <person name="Cheng J.-F."/>
            <person name="Dominguez A."/>
            <person name="Elias M."/>
            <person name="Eslava A.P."/>
            <person name="Glaser F."/>
            <person name="Grimwood J."/>
            <person name="Gutierrez G."/>
            <person name="Heitman J."/>
            <person name="Henrissat B."/>
            <person name="Iturriaga E.A."/>
            <person name="Lang B.F."/>
            <person name="Lavin J.L."/>
            <person name="Lee S."/>
            <person name="Li W."/>
            <person name="Lindquist E."/>
            <person name="Lopez-Garcia S."/>
            <person name="Luque E.M."/>
            <person name="Marcos A.T."/>
            <person name="Martin J."/>
            <person name="Mccluskey K."/>
            <person name="Medina H.R."/>
            <person name="Miralles-Duran A."/>
            <person name="Miyazaki A."/>
            <person name="Munoz-Torres E."/>
            <person name="Oguiza J.A."/>
            <person name="Ohm R."/>
            <person name="Olmedo M."/>
            <person name="Orejas M."/>
            <person name="Ortiz-Castellanos L."/>
            <person name="Pisabarro A.G."/>
            <person name="Rodriguez-Romero J."/>
            <person name="Ruiz-Herrera J."/>
            <person name="Ruiz-Vazquez R."/>
            <person name="Sanz C."/>
            <person name="Schackwitz W."/>
            <person name="Schmutz J."/>
            <person name="Shahriari M."/>
            <person name="Shelest E."/>
            <person name="Silva-Franco F."/>
            <person name="Soanes D."/>
            <person name="Syed K."/>
            <person name="Tagua V.G."/>
            <person name="Talbot N.J."/>
            <person name="Thon M."/>
            <person name="De Vries R.P."/>
            <person name="Wiebenga A."/>
            <person name="Yadav J.S."/>
            <person name="Braun E.L."/>
            <person name="Baker S."/>
            <person name="Garre V."/>
            <person name="Horwitz B."/>
            <person name="Torres-Martinez S."/>
            <person name="Idnurm A."/>
            <person name="Herrera-Estrella A."/>
            <person name="Gabaldon T."/>
            <person name="Grigoriev I.V."/>
        </authorList>
    </citation>
    <scope>NUCLEOTIDE SEQUENCE [LARGE SCALE GENOMIC DNA]</scope>
    <source>
        <strain evidence="1 2">CBS 277.49</strain>
    </source>
</reference>
<sequence length="382" mass="43803">MNTQLEHDLTAKYTEFKSTATKIGLEEALVQYKTIGQQDWKFEVLCELFFIQHTVQTEPIDRANKNIRSVTRLLNNEAFLKENGLLVTDIIELFDEIEGDQGNLMSWKYLLEGFIHLSTRSEIIKGLAKINEIAYKEFIDHLLHCAHRLDSRYSIQLSEMIYKVIEEYPEYAFVVRFKLAEMQILPDLITRLTVVYCRDTVEFLNGIFYTNSTWFLAQSVNSGRYFVKMKNRIMASIESDVQQGQQMNTAAVSFAIRALIGIVAYFGIKLKEDEVAVCIKLLGKTQSERLVKLLLCLILLSADQFLRKQNDLSKVLGQLLQSEISEMPLLILVYFQTDAIQQVEDMIRSVLSMQVPIPKLGLFEMQKLFRSLKPAAGGAIAV</sequence>
<evidence type="ECO:0000313" key="2">
    <source>
        <dbReference type="Proteomes" id="UP000077051"/>
    </source>
</evidence>
<gene>
    <name evidence="1" type="ORF">MUCCIDRAFT_116252</name>
</gene>
<dbReference type="OrthoDB" id="3363059at2759"/>
<protein>
    <submittedName>
        <fullName evidence="1">Uncharacterized protein</fullName>
    </submittedName>
</protein>
<dbReference type="GO" id="GO:0032039">
    <property type="term" value="C:integrator complex"/>
    <property type="evidence" value="ECO:0007669"/>
    <property type="project" value="InterPro"/>
</dbReference>
<accession>A0A162Y7J6</accession>
<organism evidence="1 2">
    <name type="scientific">Mucor lusitanicus CBS 277.49</name>
    <dbReference type="NCBI Taxonomy" id="747725"/>
    <lineage>
        <taxon>Eukaryota</taxon>
        <taxon>Fungi</taxon>
        <taxon>Fungi incertae sedis</taxon>
        <taxon>Mucoromycota</taxon>
        <taxon>Mucoromycotina</taxon>
        <taxon>Mucoromycetes</taxon>
        <taxon>Mucorales</taxon>
        <taxon>Mucorineae</taxon>
        <taxon>Mucoraceae</taxon>
        <taxon>Mucor</taxon>
    </lineage>
</organism>
<dbReference type="VEuPathDB" id="FungiDB:MUCCIDRAFT_116252"/>
<dbReference type="EMBL" id="AMYB01000013">
    <property type="protein sequence ID" value="OAC97766.1"/>
    <property type="molecule type" value="Genomic_DNA"/>
</dbReference>
<comment type="caution">
    <text evidence="1">The sequence shown here is derived from an EMBL/GenBank/DDBJ whole genome shotgun (WGS) entry which is preliminary data.</text>
</comment>